<dbReference type="EMBL" id="PKLF01000040">
    <property type="protein sequence ID" value="MBE8614724.1"/>
    <property type="molecule type" value="Genomic_DNA"/>
</dbReference>
<evidence type="ECO:0000313" key="5">
    <source>
        <dbReference type="EMBL" id="MBE8614724.1"/>
    </source>
</evidence>
<evidence type="ECO:0000259" key="4">
    <source>
        <dbReference type="PROSITE" id="PS50943"/>
    </source>
</evidence>
<dbReference type="GO" id="GO:0003677">
    <property type="term" value="F:DNA binding"/>
    <property type="evidence" value="ECO:0007669"/>
    <property type="project" value="UniProtKB-KW"/>
</dbReference>
<keyword evidence="1" id="KW-0805">Transcription regulation</keyword>
<feature type="domain" description="HTH cro/C1-type" evidence="4">
    <location>
        <begin position="20"/>
        <end position="74"/>
    </location>
</feature>
<evidence type="ECO:0000313" key="6">
    <source>
        <dbReference type="Proteomes" id="UP000650477"/>
    </source>
</evidence>
<dbReference type="Pfam" id="PF01381">
    <property type="entry name" value="HTH_3"/>
    <property type="match status" value="1"/>
</dbReference>
<organism evidence="5 6">
    <name type="scientific">Morganella morganii</name>
    <name type="common">Proteus morganii</name>
    <dbReference type="NCBI Taxonomy" id="582"/>
    <lineage>
        <taxon>Bacteria</taxon>
        <taxon>Pseudomonadati</taxon>
        <taxon>Pseudomonadota</taxon>
        <taxon>Gammaproteobacteria</taxon>
        <taxon>Enterobacterales</taxon>
        <taxon>Morganellaceae</taxon>
        <taxon>Morganella</taxon>
    </lineage>
</organism>
<dbReference type="PROSITE" id="PS50943">
    <property type="entry name" value="HTH_CROC1"/>
    <property type="match status" value="1"/>
</dbReference>
<name>A0A8I0U829_MORMO</name>
<dbReference type="InterPro" id="IPR014710">
    <property type="entry name" value="RmlC-like_jellyroll"/>
</dbReference>
<gene>
    <name evidence="5" type="ORF">CYG68_20515</name>
</gene>
<dbReference type="SUPFAM" id="SSF51182">
    <property type="entry name" value="RmlC-like cupins"/>
    <property type="match status" value="1"/>
</dbReference>
<dbReference type="InterPro" id="IPR001387">
    <property type="entry name" value="Cro/C1-type_HTH"/>
</dbReference>
<accession>A0A8I0U829</accession>
<evidence type="ECO:0000256" key="1">
    <source>
        <dbReference type="ARBA" id="ARBA00023015"/>
    </source>
</evidence>
<dbReference type="GO" id="GO:0003700">
    <property type="term" value="F:DNA-binding transcription factor activity"/>
    <property type="evidence" value="ECO:0007669"/>
    <property type="project" value="TreeGrafter"/>
</dbReference>
<dbReference type="InterPro" id="IPR010982">
    <property type="entry name" value="Lambda_DNA-bd_dom_sf"/>
</dbReference>
<dbReference type="InterPro" id="IPR011051">
    <property type="entry name" value="RmlC_Cupin_sf"/>
</dbReference>
<comment type="caution">
    <text evidence="5">The sequence shown here is derived from an EMBL/GenBank/DDBJ whole genome shotgun (WGS) entry which is preliminary data.</text>
</comment>
<keyword evidence="3" id="KW-0804">Transcription</keyword>
<evidence type="ECO:0000256" key="3">
    <source>
        <dbReference type="ARBA" id="ARBA00023163"/>
    </source>
</evidence>
<dbReference type="CDD" id="cd00093">
    <property type="entry name" value="HTH_XRE"/>
    <property type="match status" value="1"/>
</dbReference>
<protein>
    <submittedName>
        <fullName evidence="5">XRE family transcriptional regulator</fullName>
    </submittedName>
</protein>
<dbReference type="PANTHER" id="PTHR46797">
    <property type="entry name" value="HTH-TYPE TRANSCRIPTIONAL REGULATOR"/>
    <property type="match status" value="1"/>
</dbReference>
<dbReference type="Gene3D" id="2.60.120.10">
    <property type="entry name" value="Jelly Rolls"/>
    <property type="match status" value="1"/>
</dbReference>
<evidence type="ECO:0000256" key="2">
    <source>
        <dbReference type="ARBA" id="ARBA00023125"/>
    </source>
</evidence>
<dbReference type="Proteomes" id="UP000650477">
    <property type="component" value="Unassembled WGS sequence"/>
</dbReference>
<sequence>MFYIQEAILLSINNYVGYTVRYQRKIKGWSLEKTAQVTGVSKAMLGQIERGESNPTVRTLWCIASGFNLPLTLFLPGTSENKCQVYDDKKEHLSVIPLQSYDKDLGFELLFVTLDKNCKHQAKAHIENTYEIILPINGQIDIIVSDDSLSVTPGKQVKFKADTDHCYINNNGYPVSFYNIMRYDKKI</sequence>
<dbReference type="AlphaFoldDB" id="A0A8I0U829"/>
<keyword evidence="2" id="KW-0238">DNA-binding</keyword>
<reference evidence="5" key="1">
    <citation type="submission" date="2017-12" db="EMBL/GenBank/DDBJ databases">
        <title>Genome sequencing and analysis.</title>
        <authorList>
            <person name="Huang Y.-T."/>
        </authorList>
    </citation>
    <scope>NUCLEOTIDE SEQUENCE</scope>
    <source>
        <strain evidence="5">VGH116</strain>
    </source>
</reference>
<dbReference type="PANTHER" id="PTHR46797:SF23">
    <property type="entry name" value="HTH-TYPE TRANSCRIPTIONAL REGULATOR SUTR"/>
    <property type="match status" value="1"/>
</dbReference>
<dbReference type="SUPFAM" id="SSF47413">
    <property type="entry name" value="lambda repressor-like DNA-binding domains"/>
    <property type="match status" value="1"/>
</dbReference>
<proteinExistence type="predicted"/>
<dbReference type="SMART" id="SM00530">
    <property type="entry name" value="HTH_XRE"/>
    <property type="match status" value="1"/>
</dbReference>
<dbReference type="InterPro" id="IPR050807">
    <property type="entry name" value="TransReg_Diox_bact_type"/>
</dbReference>
<dbReference type="Gene3D" id="1.10.260.40">
    <property type="entry name" value="lambda repressor-like DNA-binding domains"/>
    <property type="match status" value="1"/>
</dbReference>
<dbReference type="GO" id="GO:0005829">
    <property type="term" value="C:cytosol"/>
    <property type="evidence" value="ECO:0007669"/>
    <property type="project" value="TreeGrafter"/>
</dbReference>